<dbReference type="AlphaFoldDB" id="A0A4S3ZW50"/>
<keyword evidence="1" id="KW-0472">Membrane</keyword>
<organism evidence="2 3">
    <name type="scientific">Flavobacterium supellecticarium</name>
    <dbReference type="NCBI Taxonomy" id="2565924"/>
    <lineage>
        <taxon>Bacteria</taxon>
        <taxon>Pseudomonadati</taxon>
        <taxon>Bacteroidota</taxon>
        <taxon>Flavobacteriia</taxon>
        <taxon>Flavobacteriales</taxon>
        <taxon>Flavobacteriaceae</taxon>
        <taxon>Flavobacterium</taxon>
    </lineage>
</organism>
<dbReference type="OrthoDB" id="1372606at2"/>
<accession>A0A4S3ZW50</accession>
<reference evidence="2 3" key="1">
    <citation type="submission" date="2019-04" db="EMBL/GenBank/DDBJ databases">
        <title>Flavobacterium sp. nov. isolated from construction timber.</title>
        <authorList>
            <person name="Lin S.-Y."/>
            <person name="Chang C.-T."/>
            <person name="Young C.-C."/>
        </authorList>
    </citation>
    <scope>NUCLEOTIDE SEQUENCE [LARGE SCALE GENOMIC DNA]</scope>
    <source>
        <strain evidence="2 3">CC-CTC003</strain>
    </source>
</reference>
<sequence>MLKKRYRKAQFIVELILLTIIFSLCILIGFESQNLDLKEADKITSIVADRGIDSERGIKGKTAKIFYIKLKNLDQRLTVFRTFRNYDTFVQKINIGDTVTVYYYSRIYPKKNIDFTLLQLERNRIILIPKSKYENKESLGIYVGIGGLIGTFLFFIYNRKKHFRSRKNPATIRLTKDQPV</sequence>
<keyword evidence="3" id="KW-1185">Reference proteome</keyword>
<gene>
    <name evidence="2" type="ORF">E6C50_11360</name>
</gene>
<protein>
    <submittedName>
        <fullName evidence="2">Uncharacterized protein</fullName>
    </submittedName>
</protein>
<evidence type="ECO:0000256" key="1">
    <source>
        <dbReference type="SAM" id="Phobius"/>
    </source>
</evidence>
<evidence type="ECO:0000313" key="3">
    <source>
        <dbReference type="Proteomes" id="UP000307507"/>
    </source>
</evidence>
<comment type="caution">
    <text evidence="2">The sequence shown here is derived from an EMBL/GenBank/DDBJ whole genome shotgun (WGS) entry which is preliminary data.</text>
</comment>
<feature type="transmembrane region" description="Helical" evidence="1">
    <location>
        <begin position="12"/>
        <end position="30"/>
    </location>
</feature>
<dbReference type="RefSeq" id="WP_136403348.1">
    <property type="nucleotide sequence ID" value="NZ_SSNZ01000004.1"/>
</dbReference>
<dbReference type="Proteomes" id="UP000307507">
    <property type="component" value="Unassembled WGS sequence"/>
</dbReference>
<keyword evidence="1" id="KW-0812">Transmembrane</keyword>
<evidence type="ECO:0000313" key="2">
    <source>
        <dbReference type="EMBL" id="THF49942.1"/>
    </source>
</evidence>
<name>A0A4S3ZW50_9FLAO</name>
<dbReference type="EMBL" id="SSNZ01000004">
    <property type="protein sequence ID" value="THF49942.1"/>
    <property type="molecule type" value="Genomic_DNA"/>
</dbReference>
<feature type="transmembrane region" description="Helical" evidence="1">
    <location>
        <begin position="139"/>
        <end position="157"/>
    </location>
</feature>
<keyword evidence="1" id="KW-1133">Transmembrane helix</keyword>
<proteinExistence type="predicted"/>